<sequence>MPADLHLPDPRTPDPTDAPPLRWGVLAPGYIAGRWATAVREHSRQQLVAAGSRSVERAQAFADEHGFEHAHGSYEALVGDPGIDAVYVASPHSHHHEQALLALRAGKHVLVEKAFTRNAAEARDLVDAAREAGVLLMEAMWTRYLPHTDVLRQLLDDGALGDVHRVTGDFAVRAEVDPTHRLVDPALAGGVLLDLGVYPVAFASFVARHAGLGVAPSAVQATGSLTSTGVDAQVSLQVAYGAAQAQLFTSMLTAAGQTTAVHGSLGHVRVDESAYLPSALTVTVGDRTARWDANRVTGYGGLAFQAAAFATYVAEGRTDSPLLPLAETVRILETTDEARRQLGVVYPGE</sequence>
<dbReference type="InterPro" id="IPR036291">
    <property type="entry name" value="NAD(P)-bd_dom_sf"/>
</dbReference>
<organism evidence="7 8">
    <name type="scientific">Cellulomonas algicola</name>
    <dbReference type="NCBI Taxonomy" id="2071633"/>
    <lineage>
        <taxon>Bacteria</taxon>
        <taxon>Bacillati</taxon>
        <taxon>Actinomycetota</taxon>
        <taxon>Actinomycetes</taxon>
        <taxon>Micrococcales</taxon>
        <taxon>Cellulomonadaceae</taxon>
        <taxon>Cellulomonas</taxon>
    </lineage>
</organism>
<dbReference type="Pfam" id="PF01408">
    <property type="entry name" value="GFO_IDH_MocA"/>
    <property type="match status" value="1"/>
</dbReference>
<dbReference type="GO" id="GO:0016491">
    <property type="term" value="F:oxidoreductase activity"/>
    <property type="evidence" value="ECO:0007669"/>
    <property type="project" value="UniProtKB-KW"/>
</dbReference>
<dbReference type="InterPro" id="IPR055170">
    <property type="entry name" value="GFO_IDH_MocA-like_dom"/>
</dbReference>
<dbReference type="AlphaFoldDB" id="A0A401UWT6"/>
<evidence type="ECO:0000256" key="4">
    <source>
        <dbReference type="SAM" id="MobiDB-lite"/>
    </source>
</evidence>
<comment type="caution">
    <text evidence="7">The sequence shown here is derived from an EMBL/GenBank/DDBJ whole genome shotgun (WGS) entry which is preliminary data.</text>
</comment>
<name>A0A401UWT6_9CELL</name>
<feature type="compositionally biased region" description="Basic and acidic residues" evidence="4">
    <location>
        <begin position="1"/>
        <end position="14"/>
    </location>
</feature>
<dbReference type="GO" id="GO:0000166">
    <property type="term" value="F:nucleotide binding"/>
    <property type="evidence" value="ECO:0007669"/>
    <property type="project" value="InterPro"/>
</dbReference>
<comment type="similarity">
    <text evidence="1">Belongs to the Gfo/Idh/MocA family.</text>
</comment>
<evidence type="ECO:0000259" key="6">
    <source>
        <dbReference type="Pfam" id="PF22725"/>
    </source>
</evidence>
<evidence type="ECO:0000256" key="3">
    <source>
        <dbReference type="ARBA" id="ARBA00023027"/>
    </source>
</evidence>
<dbReference type="Gene3D" id="3.30.360.10">
    <property type="entry name" value="Dihydrodipicolinate Reductase, domain 2"/>
    <property type="match status" value="1"/>
</dbReference>
<feature type="domain" description="Gfo/Idh/MocA-like oxidoreductase N-terminal" evidence="5">
    <location>
        <begin position="22"/>
        <end position="138"/>
    </location>
</feature>
<reference evidence="7 8" key="1">
    <citation type="submission" date="2018-11" db="EMBL/GenBank/DDBJ databases">
        <title>Draft genome sequence of Cellulomonas takizawaensis strain TKZ-21.</title>
        <authorList>
            <person name="Yamamura H."/>
            <person name="Hayashi T."/>
            <person name="Hamada M."/>
            <person name="Serisawa Y."/>
            <person name="Matsuyama K."/>
            <person name="Nakagawa Y."/>
            <person name="Otoguro M."/>
            <person name="Yanagida F."/>
            <person name="Hayakawa M."/>
        </authorList>
    </citation>
    <scope>NUCLEOTIDE SEQUENCE [LARGE SCALE GENOMIC DNA]</scope>
    <source>
        <strain evidence="7 8">TKZ-21</strain>
    </source>
</reference>
<evidence type="ECO:0000313" key="7">
    <source>
        <dbReference type="EMBL" id="GCD19050.1"/>
    </source>
</evidence>
<protein>
    <submittedName>
        <fullName evidence="7">Oxidoreductase</fullName>
    </submittedName>
</protein>
<dbReference type="InterPro" id="IPR000683">
    <property type="entry name" value="Gfo/Idh/MocA-like_OxRdtase_N"/>
</dbReference>
<feature type="region of interest" description="Disordered" evidence="4">
    <location>
        <begin position="1"/>
        <end position="20"/>
    </location>
</feature>
<accession>A0A401UWT6</accession>
<evidence type="ECO:0000256" key="1">
    <source>
        <dbReference type="ARBA" id="ARBA00010928"/>
    </source>
</evidence>
<keyword evidence="3" id="KW-0520">NAD</keyword>
<dbReference type="SUPFAM" id="SSF55347">
    <property type="entry name" value="Glyceraldehyde-3-phosphate dehydrogenase-like, C-terminal domain"/>
    <property type="match status" value="1"/>
</dbReference>
<evidence type="ECO:0000259" key="5">
    <source>
        <dbReference type="Pfam" id="PF01408"/>
    </source>
</evidence>
<gene>
    <name evidence="7" type="ORF">CTKZ_06120</name>
</gene>
<dbReference type="EMBL" id="BHYL01000047">
    <property type="protein sequence ID" value="GCD19050.1"/>
    <property type="molecule type" value="Genomic_DNA"/>
</dbReference>
<proteinExistence type="inferred from homology"/>
<evidence type="ECO:0000313" key="8">
    <source>
        <dbReference type="Proteomes" id="UP000288246"/>
    </source>
</evidence>
<dbReference type="SUPFAM" id="SSF51735">
    <property type="entry name" value="NAD(P)-binding Rossmann-fold domains"/>
    <property type="match status" value="1"/>
</dbReference>
<keyword evidence="2" id="KW-0560">Oxidoreductase</keyword>
<feature type="domain" description="GFO/IDH/MocA-like oxidoreductase" evidence="6">
    <location>
        <begin position="151"/>
        <end position="268"/>
    </location>
</feature>
<dbReference type="Pfam" id="PF22725">
    <property type="entry name" value="GFO_IDH_MocA_C3"/>
    <property type="match status" value="1"/>
</dbReference>
<dbReference type="InterPro" id="IPR050984">
    <property type="entry name" value="Gfo/Idh/MocA_domain"/>
</dbReference>
<dbReference type="PANTHER" id="PTHR22604:SF105">
    <property type="entry name" value="TRANS-1,2-DIHYDROBENZENE-1,2-DIOL DEHYDROGENASE"/>
    <property type="match status" value="1"/>
</dbReference>
<dbReference type="RefSeq" id="WP_124341596.1">
    <property type="nucleotide sequence ID" value="NZ_BHYL01000047.1"/>
</dbReference>
<dbReference type="Proteomes" id="UP000288246">
    <property type="component" value="Unassembled WGS sequence"/>
</dbReference>
<evidence type="ECO:0000256" key="2">
    <source>
        <dbReference type="ARBA" id="ARBA00023002"/>
    </source>
</evidence>
<dbReference type="PANTHER" id="PTHR22604">
    <property type="entry name" value="OXIDOREDUCTASES"/>
    <property type="match status" value="1"/>
</dbReference>
<dbReference type="Gene3D" id="3.40.50.720">
    <property type="entry name" value="NAD(P)-binding Rossmann-like Domain"/>
    <property type="match status" value="1"/>
</dbReference>
<keyword evidence="8" id="KW-1185">Reference proteome</keyword>
<dbReference type="OrthoDB" id="9815825at2"/>